<evidence type="ECO:0000313" key="2">
    <source>
        <dbReference type="Proteomes" id="UP000199604"/>
    </source>
</evidence>
<dbReference type="RefSeq" id="WP_091476619.1">
    <property type="nucleotide sequence ID" value="NZ_FOJT01000004.1"/>
</dbReference>
<dbReference type="STRING" id="498292.SAMN05660845_1912"/>
<proteinExistence type="predicted"/>
<evidence type="ECO:0008006" key="3">
    <source>
        <dbReference type="Google" id="ProtNLM"/>
    </source>
</evidence>
<reference evidence="2" key="1">
    <citation type="submission" date="2016-10" db="EMBL/GenBank/DDBJ databases">
        <authorList>
            <person name="Varghese N."/>
            <person name="Submissions S."/>
        </authorList>
    </citation>
    <scope>NUCLEOTIDE SEQUENCE [LARGE SCALE GENOMIC DNA]</scope>
    <source>
        <strain evidence="2">DSM 21789</strain>
    </source>
</reference>
<dbReference type="EMBL" id="FOJT01000004">
    <property type="protein sequence ID" value="SFB15902.1"/>
    <property type="molecule type" value="Genomic_DNA"/>
</dbReference>
<sequence>MVDLGLIVEGHCEYDSFPSILSKIPNTPYYVPIVNAGGIGNIMKNTHEELLSIIKLYAPKKIVISLDYRDALREGLVNNCVELKEIVTQNCNDFIKSQQNGSLILPESIVVVIADRTFESWICADIISLRNNENFNSVLLVEEFENVDIEIPNPSQWLHSKLKSDIDIKNRRNRVKIYKNIDPNISRTKSKSFDKFYREVTNTRTE</sequence>
<gene>
    <name evidence="1" type="ORF">SAMN05660845_1912</name>
</gene>
<dbReference type="AlphaFoldDB" id="A0A1I0YRR4"/>
<protein>
    <recommendedName>
        <fullName evidence="3">DUF4276 family protein</fullName>
    </recommendedName>
</protein>
<keyword evidence="2" id="KW-1185">Reference proteome</keyword>
<accession>A0A1I0YRR4</accession>
<dbReference type="Proteomes" id="UP000199604">
    <property type="component" value="Unassembled WGS sequence"/>
</dbReference>
<dbReference type="OrthoDB" id="1491662at2"/>
<organism evidence="1 2">
    <name type="scientific">Flavobacterium swingsii</name>
    <dbReference type="NCBI Taxonomy" id="498292"/>
    <lineage>
        <taxon>Bacteria</taxon>
        <taxon>Pseudomonadati</taxon>
        <taxon>Bacteroidota</taxon>
        <taxon>Flavobacteriia</taxon>
        <taxon>Flavobacteriales</taxon>
        <taxon>Flavobacteriaceae</taxon>
        <taxon>Flavobacterium</taxon>
    </lineage>
</organism>
<evidence type="ECO:0000313" key="1">
    <source>
        <dbReference type="EMBL" id="SFB15902.1"/>
    </source>
</evidence>
<name>A0A1I0YRR4_9FLAO</name>